<reference evidence="1" key="1">
    <citation type="journal article" date="2005" name="BMC Biol.">
        <title>The sequence of rice chromosomes 11 and 12, rich in disease resistance genes and recent gene duplications.</title>
        <authorList>
            <consortium name="The rice chromosomes 11 and 12 sequencing consortia"/>
        </authorList>
    </citation>
    <scope>NUCLEOTIDE SEQUENCE [LARGE SCALE GENOMIC DNA]</scope>
</reference>
<organism evidence="1">
    <name type="scientific">Oryza sativa subsp. japonica</name>
    <name type="common">Rice</name>
    <dbReference type="NCBI Taxonomy" id="39947"/>
    <lineage>
        <taxon>Eukaryota</taxon>
        <taxon>Viridiplantae</taxon>
        <taxon>Streptophyta</taxon>
        <taxon>Embryophyta</taxon>
        <taxon>Tracheophyta</taxon>
        <taxon>Spermatophyta</taxon>
        <taxon>Magnoliopsida</taxon>
        <taxon>Liliopsida</taxon>
        <taxon>Poales</taxon>
        <taxon>Poaceae</taxon>
        <taxon>BOP clade</taxon>
        <taxon>Oryzoideae</taxon>
        <taxon>Oryzeae</taxon>
        <taxon>Oryzinae</taxon>
        <taxon>Oryza</taxon>
        <taxon>Oryza sativa</taxon>
    </lineage>
</organism>
<evidence type="ECO:0008006" key="2">
    <source>
        <dbReference type="Google" id="ProtNLM"/>
    </source>
</evidence>
<proteinExistence type="predicted"/>
<protein>
    <recommendedName>
        <fullName evidence="2">Retrotransposon protein, putative, Ty1-copia subclass</fullName>
    </recommendedName>
</protein>
<accession>Q2R4H7</accession>
<gene>
    <name evidence="1" type="ordered locus">LOC_Os11g28440</name>
</gene>
<name>Q2R4H7_ORYSJ</name>
<evidence type="ECO:0000313" key="1">
    <source>
        <dbReference type="EMBL" id="ABA93667.1"/>
    </source>
</evidence>
<reference evidence="1" key="2">
    <citation type="submission" date="2005-04" db="EMBL/GenBank/DDBJ databases">
        <authorList>
            <person name="Buell C.R."/>
            <person name="Wing R.A."/>
            <person name="McCombie W.A."/>
            <person name="Ouyang S."/>
        </authorList>
    </citation>
    <scope>NUCLEOTIDE SEQUENCE</scope>
</reference>
<dbReference type="AlphaFoldDB" id="Q2R4H7"/>
<reference evidence="1" key="3">
    <citation type="submission" date="2006-01" db="EMBL/GenBank/DDBJ databases">
        <authorList>
            <person name="Buell R."/>
        </authorList>
    </citation>
    <scope>NUCLEOTIDE SEQUENCE</scope>
</reference>
<dbReference type="CDD" id="cd09272">
    <property type="entry name" value="RNase_HI_RT_Ty1"/>
    <property type="match status" value="1"/>
</dbReference>
<dbReference type="EMBL" id="DP000010">
    <property type="protein sequence ID" value="ABA93667.1"/>
    <property type="molecule type" value="Genomic_DNA"/>
</dbReference>
<sequence>MKANLGRRKAEAHRRRLGLEPPRFNARHNLIRTFFGIVAMHDLELEQLDVKTIFLYGELEEEIYMDQSEGFIVPVYVDDMLTSICHMALRDQYIEEIIEYQSAIYFTKDKMFHERTKHIDTQYHYVCDVVTQGKLKICKISTHDNSTDMMTKPDSVAKFEICSNLVGIMV</sequence>